<evidence type="ECO:0000256" key="1">
    <source>
        <dbReference type="ARBA" id="ARBA00000013"/>
    </source>
</evidence>
<dbReference type="NCBIfam" id="TIGR00197">
    <property type="entry name" value="yjeF_nterm"/>
    <property type="match status" value="1"/>
</dbReference>
<dbReference type="EC" id="4.2.1.136" evidence="19"/>
<evidence type="ECO:0000256" key="13">
    <source>
        <dbReference type="ARBA" id="ARBA00023268"/>
    </source>
</evidence>
<feature type="binding site" evidence="17">
    <location>
        <position position="372"/>
    </location>
    <ligand>
        <name>(6S)-NADPHX</name>
        <dbReference type="ChEBI" id="CHEBI:64076"/>
    </ligand>
</feature>
<evidence type="ECO:0000313" key="22">
    <source>
        <dbReference type="EMBL" id="CAA6806522.1"/>
    </source>
</evidence>
<evidence type="ECO:0000256" key="16">
    <source>
        <dbReference type="ARBA" id="ARBA00049209"/>
    </source>
</evidence>
<feature type="binding site" evidence="18">
    <location>
        <position position="157"/>
    </location>
    <ligand>
        <name>(6S)-NADPHX</name>
        <dbReference type="ChEBI" id="CHEBI:64076"/>
    </ligand>
</feature>
<proteinExistence type="inferred from homology"/>
<evidence type="ECO:0000259" key="20">
    <source>
        <dbReference type="PROSITE" id="PS51383"/>
    </source>
</evidence>
<dbReference type="Gene3D" id="3.40.1190.20">
    <property type="match status" value="1"/>
</dbReference>
<dbReference type="SUPFAM" id="SSF64153">
    <property type="entry name" value="YjeF N-terminal domain-like"/>
    <property type="match status" value="1"/>
</dbReference>
<keyword evidence="10 17" id="KW-0520">NAD</keyword>
<dbReference type="PROSITE" id="PS51385">
    <property type="entry name" value="YJEF_N"/>
    <property type="match status" value="1"/>
</dbReference>
<dbReference type="GO" id="GO:0052856">
    <property type="term" value="F:NAD(P)HX epimerase activity"/>
    <property type="evidence" value="ECO:0007669"/>
    <property type="project" value="UniProtKB-UniRule"/>
</dbReference>
<feature type="binding site" evidence="17">
    <location>
        <position position="437"/>
    </location>
    <ligand>
        <name>AMP</name>
        <dbReference type="ChEBI" id="CHEBI:456215"/>
    </ligand>
</feature>
<comment type="function">
    <text evidence="18">Catalyzes the epimerization of the S- and R-forms of NAD(P)HX, a damaged form of NAD(P)H that is a result of enzymatic or heat-dependent hydration. This is a prerequisite for the S-specific NAD(P)H-hydrate dehydratase to allow the repair of both epimers of NAD(P)HX.</text>
</comment>
<feature type="domain" description="YjeF N-terminal" evidence="21">
    <location>
        <begin position="13"/>
        <end position="214"/>
    </location>
</feature>
<dbReference type="InterPro" id="IPR000631">
    <property type="entry name" value="CARKD"/>
</dbReference>
<feature type="binding site" evidence="18">
    <location>
        <position position="160"/>
    </location>
    <ligand>
        <name>K(+)</name>
        <dbReference type="ChEBI" id="CHEBI:29103"/>
    </ligand>
</feature>
<protein>
    <recommendedName>
        <fullName evidence="19">Bifunctional NAD(P)H-hydrate repair enzyme</fullName>
    </recommendedName>
    <alternativeName>
        <fullName evidence="19">Nicotinamide nucleotide repair protein</fullName>
    </alternativeName>
    <domain>
        <recommendedName>
            <fullName evidence="19">ADP-dependent (S)-NAD(P)H-hydrate dehydratase</fullName>
            <ecNumber evidence="19">4.2.1.136</ecNumber>
        </recommendedName>
        <alternativeName>
            <fullName evidence="19">ADP-dependent NAD(P)HX dehydratase</fullName>
        </alternativeName>
    </domain>
    <domain>
        <recommendedName>
            <fullName evidence="19">NAD(P)H-hydrate epimerase</fullName>
            <ecNumber evidence="19">5.1.99.6</ecNumber>
        </recommendedName>
    </domain>
</protein>
<dbReference type="SUPFAM" id="SSF53613">
    <property type="entry name" value="Ribokinase-like"/>
    <property type="match status" value="1"/>
</dbReference>
<dbReference type="FunFam" id="3.40.50.10260:FF:000003">
    <property type="entry name" value="Multifunctional fusion protein"/>
    <property type="match status" value="1"/>
</dbReference>
<evidence type="ECO:0000256" key="9">
    <source>
        <dbReference type="ARBA" id="ARBA00022958"/>
    </source>
</evidence>
<comment type="function">
    <text evidence="14 19">Bifunctional enzyme that catalyzes the epimerization of the S- and R-forms of NAD(P)HX and the dehydration of the S-form of NAD(P)HX at the expense of ADP, which is converted to AMP. This allows the repair of both epimers of NAD(P)HX, a damaged form of NAD(P)H that is a result of enzymatic or heat-dependent hydration.</text>
</comment>
<evidence type="ECO:0000256" key="17">
    <source>
        <dbReference type="HAMAP-Rule" id="MF_01965"/>
    </source>
</evidence>
<accession>A0A6S6SP91</accession>
<keyword evidence="11 18" id="KW-0413">Isomerase</keyword>
<evidence type="ECO:0000256" key="18">
    <source>
        <dbReference type="HAMAP-Rule" id="MF_01966"/>
    </source>
</evidence>
<dbReference type="HAMAP" id="MF_01966">
    <property type="entry name" value="NADHX_epimerase"/>
    <property type="match status" value="1"/>
</dbReference>
<evidence type="ECO:0000256" key="3">
    <source>
        <dbReference type="ARBA" id="ARBA00006001"/>
    </source>
</evidence>
<name>A0A6S6SP91_9GAMM</name>
<evidence type="ECO:0000256" key="8">
    <source>
        <dbReference type="ARBA" id="ARBA00022857"/>
    </source>
</evidence>
<dbReference type="InterPro" id="IPR036652">
    <property type="entry name" value="YjeF_N_dom_sf"/>
</dbReference>
<evidence type="ECO:0000256" key="4">
    <source>
        <dbReference type="ARBA" id="ARBA00009524"/>
    </source>
</evidence>
<evidence type="ECO:0000256" key="14">
    <source>
        <dbReference type="ARBA" id="ARBA00025153"/>
    </source>
</evidence>
<dbReference type="InterPro" id="IPR030677">
    <property type="entry name" value="Nnr"/>
</dbReference>
<comment type="catalytic activity">
    <reaction evidence="2 18 19">
        <text>(6R)-NADPHX = (6S)-NADPHX</text>
        <dbReference type="Rhea" id="RHEA:32227"/>
        <dbReference type="ChEBI" id="CHEBI:64076"/>
        <dbReference type="ChEBI" id="CHEBI:64077"/>
        <dbReference type="EC" id="5.1.99.6"/>
    </reaction>
</comment>
<keyword evidence="5 18" id="KW-0479">Metal-binding</keyword>
<sequence length="495" mass="52228">MPRSNRLYTAEQTRELDRLAIEEFGIPGYVLMKRAGQATFDLMREVYPATKSICIVCGMGNNGGDGYVIATLAVQAGLQVNLIQLGNAQSIRGDARIAREDYLASGSEVSAYAERLLDVDIIVDAIFGTGLTRKVEGDWAAAIDGINRSKAQVVAVDIPSGLNADTGRVLGTAVKADLTVTYIGVKCGLVTGQARDFVGDLKFDDLNVSDEVYQQLHEASTDTTPKGIIPDNLSKQLLKRRARCGHKGSHGHALLIGGTQGMSGAIRLAGEACLRTGAGLVSVATHPAHADYVNITRPELMVSGIQQAEDLLPLLEKASVIAIGPGLGKTAWSQELLTVVLESDKPMVLDADALNLLSTLSISKQNWILTPHPAEAARLLATETAEIENDRYQSVEKLCKKWGGVCVLKGAGSLVSDGQQTAVCTAGNPGMASGGMGDVLTGVIASLLAQGLSLYDAAMLATQLHAQAADLATEKGERGMLASDLFTHLRVLANV</sequence>
<dbReference type="InterPro" id="IPR017953">
    <property type="entry name" value="Carbohydrate_kinase_pred_CS"/>
</dbReference>
<dbReference type="FunFam" id="3.40.1190.20:FF:000017">
    <property type="entry name" value="Multifunctional fusion protein"/>
    <property type="match status" value="1"/>
</dbReference>
<evidence type="ECO:0000256" key="15">
    <source>
        <dbReference type="ARBA" id="ARBA00048238"/>
    </source>
</evidence>
<comment type="catalytic activity">
    <reaction evidence="15 17 19">
        <text>(6S)-NADHX + ADP = AMP + phosphate + NADH + H(+)</text>
        <dbReference type="Rhea" id="RHEA:32223"/>
        <dbReference type="ChEBI" id="CHEBI:15378"/>
        <dbReference type="ChEBI" id="CHEBI:43474"/>
        <dbReference type="ChEBI" id="CHEBI:57945"/>
        <dbReference type="ChEBI" id="CHEBI:64074"/>
        <dbReference type="ChEBI" id="CHEBI:456215"/>
        <dbReference type="ChEBI" id="CHEBI:456216"/>
        <dbReference type="EC" id="4.2.1.136"/>
    </reaction>
</comment>
<dbReference type="PANTHER" id="PTHR12592:SF0">
    <property type="entry name" value="ATP-DEPENDENT (S)-NAD(P)H-HYDRATE DEHYDRATASE"/>
    <property type="match status" value="1"/>
</dbReference>
<feature type="binding site" evidence="18">
    <location>
        <position position="62"/>
    </location>
    <ligand>
        <name>K(+)</name>
        <dbReference type="ChEBI" id="CHEBI:29103"/>
    </ligand>
</feature>
<evidence type="ECO:0000256" key="5">
    <source>
        <dbReference type="ARBA" id="ARBA00022723"/>
    </source>
</evidence>
<dbReference type="NCBIfam" id="TIGR00196">
    <property type="entry name" value="yjeF_cterm"/>
    <property type="match status" value="1"/>
</dbReference>
<dbReference type="Pfam" id="PF01256">
    <property type="entry name" value="Carb_kinase"/>
    <property type="match status" value="1"/>
</dbReference>
<dbReference type="PIRSF" id="PIRSF017184">
    <property type="entry name" value="Nnr"/>
    <property type="match status" value="1"/>
</dbReference>
<feature type="binding site" evidence="18">
    <location>
        <begin position="128"/>
        <end position="134"/>
    </location>
    <ligand>
        <name>(6S)-NADPHX</name>
        <dbReference type="ChEBI" id="CHEBI:64076"/>
    </ligand>
</feature>
<evidence type="ECO:0000256" key="19">
    <source>
        <dbReference type="PIRNR" id="PIRNR017184"/>
    </source>
</evidence>
<dbReference type="GO" id="GO:0005524">
    <property type="term" value="F:ATP binding"/>
    <property type="evidence" value="ECO:0007669"/>
    <property type="project" value="UniProtKB-UniRule"/>
</dbReference>
<evidence type="ECO:0000256" key="12">
    <source>
        <dbReference type="ARBA" id="ARBA00023239"/>
    </source>
</evidence>
<comment type="similarity">
    <text evidence="4 19">In the C-terminal section; belongs to the NnrD/CARKD family.</text>
</comment>
<dbReference type="Gene3D" id="3.40.50.10260">
    <property type="entry name" value="YjeF N-terminal domain"/>
    <property type="match status" value="1"/>
</dbReference>
<dbReference type="AlphaFoldDB" id="A0A6S6SP91"/>
<feature type="domain" description="YjeF C-terminal" evidence="20">
    <location>
        <begin position="230"/>
        <end position="495"/>
    </location>
</feature>
<comment type="function">
    <text evidence="17">Catalyzes the dehydration of the S-form of NAD(P)HX at the expense of ADP, which is converted to AMP. Together with NAD(P)HX epimerase, which catalyzes the epimerization of the S- and R-forms, the enzyme allows the repair of both epimers of NAD(P)HX, a damaged form of NAD(P)H that is a result of enzymatic or heat-dependent hydration.</text>
</comment>
<comment type="similarity">
    <text evidence="18">Belongs to the NnrE/AIBP family.</text>
</comment>
<dbReference type="HAMAP" id="MF_01965">
    <property type="entry name" value="NADHX_dehydratase"/>
    <property type="match status" value="1"/>
</dbReference>
<reference evidence="22" key="1">
    <citation type="submission" date="2020-01" db="EMBL/GenBank/DDBJ databases">
        <authorList>
            <person name="Meier V. D."/>
            <person name="Meier V D."/>
        </authorList>
    </citation>
    <scope>NUCLEOTIDE SEQUENCE</scope>
    <source>
        <strain evidence="22">HLG_WM_MAG_07</strain>
    </source>
</reference>
<comment type="catalytic activity">
    <reaction evidence="1 18 19">
        <text>(6R)-NADHX = (6S)-NADHX</text>
        <dbReference type="Rhea" id="RHEA:32215"/>
        <dbReference type="ChEBI" id="CHEBI:64074"/>
        <dbReference type="ChEBI" id="CHEBI:64075"/>
        <dbReference type="EC" id="5.1.99.6"/>
    </reaction>
</comment>
<dbReference type="GO" id="GO:0046496">
    <property type="term" value="P:nicotinamide nucleotide metabolic process"/>
    <property type="evidence" value="ECO:0007669"/>
    <property type="project" value="UniProtKB-UniRule"/>
</dbReference>
<keyword evidence="12 17" id="KW-0456">Lyase</keyword>
<evidence type="ECO:0000256" key="6">
    <source>
        <dbReference type="ARBA" id="ARBA00022741"/>
    </source>
</evidence>
<feature type="binding site" evidence="17">
    <location>
        <begin position="409"/>
        <end position="413"/>
    </location>
    <ligand>
        <name>AMP</name>
        <dbReference type="ChEBI" id="CHEBI:456215"/>
    </ligand>
</feature>
<feature type="binding site" evidence="17">
    <location>
        <position position="326"/>
    </location>
    <ligand>
        <name>(6S)-NADPHX</name>
        <dbReference type="ChEBI" id="CHEBI:64076"/>
    </ligand>
</feature>
<dbReference type="EC" id="5.1.99.6" evidence="19"/>
<keyword evidence="7 17" id="KW-0067">ATP-binding</keyword>
<dbReference type="EMBL" id="CACVAY010000030">
    <property type="protein sequence ID" value="CAA6806522.1"/>
    <property type="molecule type" value="Genomic_DNA"/>
</dbReference>
<dbReference type="InterPro" id="IPR029056">
    <property type="entry name" value="Ribokinase-like"/>
</dbReference>
<dbReference type="InterPro" id="IPR004443">
    <property type="entry name" value="YjeF_N_dom"/>
</dbReference>
<comment type="subunit">
    <text evidence="17">Homotetramer.</text>
</comment>
<evidence type="ECO:0000256" key="11">
    <source>
        <dbReference type="ARBA" id="ARBA00023235"/>
    </source>
</evidence>
<comment type="caution">
    <text evidence="18">Lacks conserved residue(s) required for the propagation of feature annotation.</text>
</comment>
<evidence type="ECO:0000259" key="21">
    <source>
        <dbReference type="PROSITE" id="PS51385"/>
    </source>
</evidence>
<comment type="cofactor">
    <cofactor evidence="18 19">
        <name>K(+)</name>
        <dbReference type="ChEBI" id="CHEBI:29103"/>
    </cofactor>
    <text evidence="18 19">Binds 1 potassium ion per subunit.</text>
</comment>
<feature type="binding site" evidence="17">
    <location>
        <position position="438"/>
    </location>
    <ligand>
        <name>(6S)-NADPHX</name>
        <dbReference type="ChEBI" id="CHEBI:64076"/>
    </ligand>
</feature>
<dbReference type="GO" id="GO:0046872">
    <property type="term" value="F:metal ion binding"/>
    <property type="evidence" value="ECO:0007669"/>
    <property type="project" value="UniProtKB-UniRule"/>
</dbReference>
<feature type="binding site" evidence="17">
    <location>
        <position position="265"/>
    </location>
    <ligand>
        <name>(6S)-NADPHX</name>
        <dbReference type="ChEBI" id="CHEBI:64076"/>
    </ligand>
</feature>
<dbReference type="CDD" id="cd01171">
    <property type="entry name" value="YXKO-related"/>
    <property type="match status" value="1"/>
</dbReference>
<evidence type="ECO:0000256" key="2">
    <source>
        <dbReference type="ARBA" id="ARBA00000909"/>
    </source>
</evidence>
<evidence type="ECO:0000256" key="10">
    <source>
        <dbReference type="ARBA" id="ARBA00023027"/>
    </source>
</evidence>
<evidence type="ECO:0000256" key="7">
    <source>
        <dbReference type="ARBA" id="ARBA00022840"/>
    </source>
</evidence>
<dbReference type="GO" id="GO:0052855">
    <property type="term" value="F:ADP-dependent NAD(P)H-hydrate dehydratase activity"/>
    <property type="evidence" value="ECO:0007669"/>
    <property type="project" value="UniProtKB-UniRule"/>
</dbReference>
<dbReference type="GO" id="GO:0110051">
    <property type="term" value="P:metabolite repair"/>
    <property type="evidence" value="ECO:0007669"/>
    <property type="project" value="TreeGrafter"/>
</dbReference>
<dbReference type="PROSITE" id="PS51383">
    <property type="entry name" value="YJEF_C_3"/>
    <property type="match status" value="1"/>
</dbReference>
<keyword evidence="8 17" id="KW-0521">NADP</keyword>
<comment type="similarity">
    <text evidence="3 19">In the N-terminal section; belongs to the NnrE/AIBP family.</text>
</comment>
<feature type="binding site" evidence="18">
    <location>
        <position position="124"/>
    </location>
    <ligand>
        <name>K(+)</name>
        <dbReference type="ChEBI" id="CHEBI:29103"/>
    </ligand>
</feature>
<comment type="cofactor">
    <cofactor evidence="17">
        <name>Mg(2+)</name>
        <dbReference type="ChEBI" id="CHEBI:18420"/>
    </cofactor>
</comment>
<organism evidence="22">
    <name type="scientific">uncultured Thiotrichaceae bacterium</name>
    <dbReference type="NCBI Taxonomy" id="298394"/>
    <lineage>
        <taxon>Bacteria</taxon>
        <taxon>Pseudomonadati</taxon>
        <taxon>Pseudomonadota</taxon>
        <taxon>Gammaproteobacteria</taxon>
        <taxon>Thiotrichales</taxon>
        <taxon>Thiotrichaceae</taxon>
        <taxon>environmental samples</taxon>
    </lineage>
</organism>
<dbReference type="PANTHER" id="PTHR12592">
    <property type="entry name" value="ATP-DEPENDENT (S)-NAD(P)H-HYDRATE DEHYDRATASE FAMILY MEMBER"/>
    <property type="match status" value="1"/>
</dbReference>
<keyword evidence="13" id="KW-0511">Multifunctional enzyme</keyword>
<comment type="catalytic activity">
    <reaction evidence="16 17 19">
        <text>(6S)-NADPHX + ADP = AMP + phosphate + NADPH + H(+)</text>
        <dbReference type="Rhea" id="RHEA:32235"/>
        <dbReference type="ChEBI" id="CHEBI:15378"/>
        <dbReference type="ChEBI" id="CHEBI:43474"/>
        <dbReference type="ChEBI" id="CHEBI:57783"/>
        <dbReference type="ChEBI" id="CHEBI:64076"/>
        <dbReference type="ChEBI" id="CHEBI:456215"/>
        <dbReference type="ChEBI" id="CHEBI:456216"/>
        <dbReference type="EC" id="4.2.1.136"/>
    </reaction>
</comment>
<keyword evidence="6 17" id="KW-0547">Nucleotide-binding</keyword>
<feature type="binding site" evidence="18">
    <location>
        <begin position="61"/>
        <end position="65"/>
    </location>
    <ligand>
        <name>(6S)-NADPHX</name>
        <dbReference type="ChEBI" id="CHEBI:64076"/>
    </ligand>
</feature>
<gene>
    <name evidence="17" type="primary">nnrD</name>
    <name evidence="18" type="synonym">nnrE</name>
    <name evidence="22" type="ORF">HELGO_WM12187</name>
</gene>
<keyword evidence="9 18" id="KW-0630">Potassium</keyword>
<comment type="similarity">
    <text evidence="17">Belongs to the NnrD/CARKD family.</text>
</comment>
<dbReference type="PROSITE" id="PS01050">
    <property type="entry name" value="YJEF_C_2"/>
    <property type="match status" value="1"/>
</dbReference>
<dbReference type="PROSITE" id="PS01049">
    <property type="entry name" value="YJEF_C_1"/>
    <property type="match status" value="1"/>
</dbReference>
<dbReference type="Pfam" id="PF03853">
    <property type="entry name" value="YjeF_N"/>
    <property type="match status" value="1"/>
</dbReference>